<keyword evidence="7" id="KW-0472">Membrane</keyword>
<dbReference type="InterPro" id="IPR018371">
    <property type="entry name" value="Chitin-binding_1_CS"/>
</dbReference>
<evidence type="ECO:0000256" key="3">
    <source>
        <dbReference type="ARBA" id="ARBA00023157"/>
    </source>
</evidence>
<keyword evidence="12" id="KW-1185">Reference proteome</keyword>
<dbReference type="Pfam" id="PF00187">
    <property type="entry name" value="Chitin_bind_1"/>
    <property type="match status" value="1"/>
</dbReference>
<dbReference type="SUPFAM" id="SSF53955">
    <property type="entry name" value="Lysozyme-like"/>
    <property type="match status" value="1"/>
</dbReference>
<accession>A0A816JCX3</accession>
<feature type="disulfide bond" evidence="5 6">
    <location>
        <begin position="29"/>
        <end position="41"/>
    </location>
</feature>
<dbReference type="SMART" id="SM00270">
    <property type="entry name" value="ChtBD1"/>
    <property type="match status" value="1"/>
</dbReference>
<gene>
    <name evidence="10" type="ORF">DARMORV10_C04P12790.1</name>
    <name evidence="11" type="ORF">HID58_059038</name>
</gene>
<dbReference type="EMBL" id="JAGKQM010000014">
    <property type="protein sequence ID" value="KAH0882942.1"/>
    <property type="molecule type" value="Genomic_DNA"/>
</dbReference>
<name>A0A816JCX3_BRANA</name>
<evidence type="ECO:0000256" key="7">
    <source>
        <dbReference type="SAM" id="Phobius"/>
    </source>
</evidence>
<dbReference type="Gene3D" id="1.10.530.10">
    <property type="match status" value="1"/>
</dbReference>
<dbReference type="CDD" id="cd00325">
    <property type="entry name" value="chitinase_GH19"/>
    <property type="match status" value="1"/>
</dbReference>
<evidence type="ECO:0000313" key="11">
    <source>
        <dbReference type="EMBL" id="KAH0882942.1"/>
    </source>
</evidence>
<dbReference type="InterPro" id="IPR016283">
    <property type="entry name" value="Glyco_hydro_19"/>
</dbReference>
<sequence length="285" mass="31516">MALTKISLILFLCLLGFYSKTVKAQNCGCTSGLCCSQYGYCGTGPDYCGSGCRSGPCTGTQGGNLGTIVSQAFFNNIINRADNGCAGKRFYTRDSFISAANTFPNFANSVTRREIATMFAHFTQEVGYFCYIEEINGASRNYCDDKNFPQYQCAPGKTYYGRGPIQLSWNYNYAQCGQSLGQDLLRQPELVSSNPTLAFRTALWFWVNNVRPVLNQGFGATIRAINGDLECNGRSPDKVNARISYYRDYCGQLGVDPGHNLRATPMVLPTIGVLSYIIYIFLLFK</sequence>
<feature type="transmembrane region" description="Helical" evidence="7">
    <location>
        <begin position="266"/>
        <end position="284"/>
    </location>
</feature>
<evidence type="ECO:0000256" key="8">
    <source>
        <dbReference type="SAM" id="SignalP"/>
    </source>
</evidence>
<organism evidence="10">
    <name type="scientific">Brassica napus</name>
    <name type="common">Rape</name>
    <dbReference type="NCBI Taxonomy" id="3708"/>
    <lineage>
        <taxon>Eukaryota</taxon>
        <taxon>Viridiplantae</taxon>
        <taxon>Streptophyta</taxon>
        <taxon>Embryophyta</taxon>
        <taxon>Tracheophyta</taxon>
        <taxon>Spermatophyta</taxon>
        <taxon>Magnoliopsida</taxon>
        <taxon>eudicotyledons</taxon>
        <taxon>Gunneridae</taxon>
        <taxon>Pentapetalae</taxon>
        <taxon>rosids</taxon>
        <taxon>malvids</taxon>
        <taxon>Brassicales</taxon>
        <taxon>Brassicaceae</taxon>
        <taxon>Brassiceae</taxon>
        <taxon>Brassica</taxon>
    </lineage>
</organism>
<protein>
    <submittedName>
        <fullName evidence="10">(rape) hypothetical protein</fullName>
    </submittedName>
</protein>
<dbReference type="GO" id="GO:0005975">
    <property type="term" value="P:carbohydrate metabolic process"/>
    <property type="evidence" value="ECO:0007669"/>
    <property type="project" value="InterPro"/>
</dbReference>
<dbReference type="PROSITE" id="PS00773">
    <property type="entry name" value="CHITINASE_19_1"/>
    <property type="match status" value="1"/>
</dbReference>
<feature type="disulfide bond" evidence="5">
    <location>
        <begin position="143"/>
        <end position="153"/>
    </location>
</feature>
<comment type="caution">
    <text evidence="6">Lacks conserved residue(s) required for the propagation of feature annotation.</text>
</comment>
<dbReference type="GO" id="GO:0016998">
    <property type="term" value="P:cell wall macromolecule catabolic process"/>
    <property type="evidence" value="ECO:0007669"/>
    <property type="project" value="InterPro"/>
</dbReference>
<keyword evidence="3 5" id="KW-1015">Disulfide bond</keyword>
<dbReference type="PANTHER" id="PTHR22595">
    <property type="entry name" value="CHITINASE-RELATED"/>
    <property type="match status" value="1"/>
</dbReference>
<dbReference type="CDD" id="cd00035">
    <property type="entry name" value="ChtBD1"/>
    <property type="match status" value="1"/>
</dbReference>
<dbReference type="PROSITE" id="PS50941">
    <property type="entry name" value="CHIT_BIND_I_2"/>
    <property type="match status" value="1"/>
</dbReference>
<keyword evidence="7" id="KW-1133">Transmembrane helix</keyword>
<feature type="chain" id="PRO_5032640158" evidence="8">
    <location>
        <begin position="25"/>
        <end position="285"/>
    </location>
</feature>
<dbReference type="SUPFAM" id="SSF57016">
    <property type="entry name" value="Plant lectins/antimicrobial peptides"/>
    <property type="match status" value="1"/>
</dbReference>
<dbReference type="AlphaFoldDB" id="A0A816JCX3"/>
<keyword evidence="2 6" id="KW-0147">Chitin-binding</keyword>
<feature type="active site" description="Proton donor" evidence="4">
    <location>
        <position position="125"/>
    </location>
</feature>
<dbReference type="PRINTS" id="PR00451">
    <property type="entry name" value="CHITINBINDNG"/>
</dbReference>
<reference evidence="11 12" key="2">
    <citation type="submission" date="2021-05" db="EMBL/GenBank/DDBJ databases">
        <title>Genome Assembly of Synthetic Allotetraploid Brassica napus Reveals Homoeologous Exchanges between Subgenomes.</title>
        <authorList>
            <person name="Davis J.T."/>
        </authorList>
    </citation>
    <scope>NUCLEOTIDE SEQUENCE [LARGE SCALE GENOMIC DNA]</scope>
    <source>
        <strain evidence="12">cv. Da-Ae</strain>
        <tissue evidence="11">Seedling</tissue>
    </source>
</reference>
<evidence type="ECO:0000256" key="4">
    <source>
        <dbReference type="PIRSR" id="PIRSR001060-1"/>
    </source>
</evidence>
<keyword evidence="7" id="KW-0812">Transmembrane</keyword>
<evidence type="ECO:0000256" key="2">
    <source>
        <dbReference type="ARBA" id="ARBA00022669"/>
    </source>
</evidence>
<dbReference type="Proteomes" id="UP001295469">
    <property type="component" value="Chromosome C04"/>
</dbReference>
<dbReference type="InterPro" id="IPR001002">
    <property type="entry name" value="Chitin-bd_1"/>
</dbReference>
<dbReference type="FunFam" id="3.30.20.10:FF:000001">
    <property type="entry name" value="Endochitinase (Chitinase)"/>
    <property type="match status" value="1"/>
</dbReference>
<reference evidence="10" key="1">
    <citation type="submission" date="2021-01" db="EMBL/GenBank/DDBJ databases">
        <authorList>
            <consortium name="Genoscope - CEA"/>
            <person name="William W."/>
        </authorList>
    </citation>
    <scope>NUCLEOTIDE SEQUENCE</scope>
</reference>
<dbReference type="GO" id="GO:0006032">
    <property type="term" value="P:chitin catabolic process"/>
    <property type="evidence" value="ECO:0007669"/>
    <property type="project" value="InterPro"/>
</dbReference>
<dbReference type="Pfam" id="PF00182">
    <property type="entry name" value="Glyco_hydro_19"/>
    <property type="match status" value="2"/>
</dbReference>
<dbReference type="EMBL" id="HG994368">
    <property type="protein sequence ID" value="CAF1816286.1"/>
    <property type="molecule type" value="Genomic_DNA"/>
</dbReference>
<dbReference type="PANTHER" id="PTHR22595:SF163">
    <property type="entry name" value="CHITIN-BINDING TYPE-1 DOMAIN-CONTAINING PROTEIN"/>
    <property type="match status" value="1"/>
</dbReference>
<evidence type="ECO:0000256" key="6">
    <source>
        <dbReference type="PROSITE-ProRule" id="PRU00261"/>
    </source>
</evidence>
<dbReference type="GO" id="GO:0004568">
    <property type="term" value="F:chitinase activity"/>
    <property type="evidence" value="ECO:0007669"/>
    <property type="project" value="InterPro"/>
</dbReference>
<dbReference type="PROSITE" id="PS00026">
    <property type="entry name" value="CHIT_BIND_I_1"/>
    <property type="match status" value="1"/>
</dbReference>
<dbReference type="OrthoDB" id="5985073at2759"/>
<dbReference type="Gene3D" id="3.30.20.10">
    <property type="entry name" value="Endochitinase, domain 2"/>
    <property type="match status" value="1"/>
</dbReference>
<dbReference type="InterPro" id="IPR036861">
    <property type="entry name" value="Endochitinase-like_sf"/>
</dbReference>
<dbReference type="PROSITE" id="PS00774">
    <property type="entry name" value="CHITINASE_19_2"/>
    <property type="match status" value="1"/>
</dbReference>
<dbReference type="GO" id="GO:0008061">
    <property type="term" value="F:chitin binding"/>
    <property type="evidence" value="ECO:0007669"/>
    <property type="project" value="UniProtKB-UniRule"/>
</dbReference>
<dbReference type="Gene3D" id="3.30.60.10">
    <property type="entry name" value="Endochitinase-like"/>
    <property type="match status" value="1"/>
</dbReference>
<evidence type="ECO:0000256" key="1">
    <source>
        <dbReference type="ARBA" id="ARBA00009373"/>
    </source>
</evidence>
<dbReference type="Proteomes" id="UP000824890">
    <property type="component" value="Unassembled WGS sequence"/>
</dbReference>
<comment type="similarity">
    <text evidence="1">Belongs to the glycosyl hydrolase 19 family. Chitinase class I subfamily.</text>
</comment>
<evidence type="ECO:0000256" key="5">
    <source>
        <dbReference type="PIRSR" id="PIRSR001060-2"/>
    </source>
</evidence>
<feature type="domain" description="Chitin-binding type-1" evidence="9">
    <location>
        <begin position="24"/>
        <end position="59"/>
    </location>
</feature>
<dbReference type="InterPro" id="IPR000726">
    <property type="entry name" value="Glyco_hydro_19_cat"/>
</dbReference>
<dbReference type="PIRSF" id="PIRSF001060">
    <property type="entry name" value="Endochitinase"/>
    <property type="match status" value="1"/>
</dbReference>
<keyword evidence="8" id="KW-0732">Signal</keyword>
<evidence type="ECO:0000313" key="10">
    <source>
        <dbReference type="EMBL" id="CAF1816286.1"/>
    </source>
</evidence>
<feature type="signal peptide" evidence="8">
    <location>
        <begin position="1"/>
        <end position="24"/>
    </location>
</feature>
<proteinExistence type="inferred from homology"/>
<dbReference type="InterPro" id="IPR023346">
    <property type="entry name" value="Lysozyme-like_dom_sf"/>
</dbReference>
<feature type="disulfide bond" evidence="5 6">
    <location>
        <begin position="34"/>
        <end position="48"/>
    </location>
</feature>
<feature type="disulfide bond" evidence="5">
    <location>
        <begin position="85"/>
        <end position="130"/>
    </location>
</feature>
<evidence type="ECO:0000313" key="12">
    <source>
        <dbReference type="Proteomes" id="UP000824890"/>
    </source>
</evidence>
<evidence type="ECO:0000259" key="9">
    <source>
        <dbReference type="PROSITE" id="PS50941"/>
    </source>
</evidence>